<protein>
    <submittedName>
        <fullName evidence="1">Uncharacterized protein</fullName>
    </submittedName>
</protein>
<dbReference type="Proteomes" id="UP001197741">
    <property type="component" value="Unassembled WGS sequence"/>
</dbReference>
<name>A0AAW4UWJ7_9FIRM</name>
<evidence type="ECO:0000313" key="2">
    <source>
        <dbReference type="Proteomes" id="UP001197741"/>
    </source>
</evidence>
<proteinExistence type="predicted"/>
<gene>
    <name evidence="1" type="ORF">LIZ82_12410</name>
</gene>
<accession>A0AAW4UWJ7</accession>
<organism evidence="1 2">
    <name type="scientific">Agathobacter rectalis</name>
    <dbReference type="NCBI Taxonomy" id="39491"/>
    <lineage>
        <taxon>Bacteria</taxon>
        <taxon>Bacillati</taxon>
        <taxon>Bacillota</taxon>
        <taxon>Clostridia</taxon>
        <taxon>Lachnospirales</taxon>
        <taxon>Lachnospiraceae</taxon>
        <taxon>Agathobacter</taxon>
    </lineage>
</organism>
<dbReference type="AlphaFoldDB" id="A0AAW4UWJ7"/>
<sequence>MDMCYDGALSTAFGLSSWLFTEGEKHGGMYIGFDSKKKKMVWGYGRY</sequence>
<dbReference type="RefSeq" id="WP_167527330.1">
    <property type="nucleotide sequence ID" value="NZ_CP092643.1"/>
</dbReference>
<dbReference type="EMBL" id="JAJCJQ010000022">
    <property type="protein sequence ID" value="MCB6961683.1"/>
    <property type="molecule type" value="Genomic_DNA"/>
</dbReference>
<dbReference type="GeneID" id="86989742"/>
<comment type="caution">
    <text evidence="1">The sequence shown here is derived from an EMBL/GenBank/DDBJ whole genome shotgun (WGS) entry which is preliminary data.</text>
</comment>
<evidence type="ECO:0000313" key="1">
    <source>
        <dbReference type="EMBL" id="MCB6961683.1"/>
    </source>
</evidence>
<reference evidence="1" key="1">
    <citation type="submission" date="2021-10" db="EMBL/GenBank/DDBJ databases">
        <title>Collection of gut derived symbiotic bacterial strains cultured from healthy donors.</title>
        <authorList>
            <person name="Lin H."/>
            <person name="Littmann E."/>
            <person name="Kohout C."/>
            <person name="Pamer E.G."/>
        </authorList>
    </citation>
    <scope>NUCLEOTIDE SEQUENCE</scope>
    <source>
        <strain evidence="1">DFI.7.28A</strain>
    </source>
</reference>